<dbReference type="Proteomes" id="UP000010959">
    <property type="component" value="Unassembled WGS sequence"/>
</dbReference>
<name>L7CB00_RHOBT</name>
<gene>
    <name evidence="1" type="ORF">RBSWK_04941</name>
</gene>
<dbReference type="AlphaFoldDB" id="L7CB00"/>
<evidence type="ECO:0000313" key="2">
    <source>
        <dbReference type="Proteomes" id="UP000010959"/>
    </source>
</evidence>
<sequence length="45" mass="4873">MNATDPSRPMTSRAKPVMGRWSSDSVLECIVGNSPSQLRGIVVQI</sequence>
<proteinExistence type="predicted"/>
<protein>
    <submittedName>
        <fullName evidence="1">Uncharacterized protein</fullName>
    </submittedName>
</protein>
<evidence type="ECO:0000313" key="1">
    <source>
        <dbReference type="EMBL" id="ELP31203.1"/>
    </source>
</evidence>
<comment type="caution">
    <text evidence="1">The sequence shown here is derived from an EMBL/GenBank/DDBJ whole genome shotgun (WGS) entry which is preliminary data.</text>
</comment>
<reference evidence="1 2" key="1">
    <citation type="journal article" date="2013" name="Mar. Genomics">
        <title>Expression of sulfatases in Rhodopirellula baltica and the diversity of sulfatases in the genus Rhodopirellula.</title>
        <authorList>
            <person name="Wegner C.E."/>
            <person name="Richter-Heitmann T."/>
            <person name="Klindworth A."/>
            <person name="Klockow C."/>
            <person name="Richter M."/>
            <person name="Achstetter T."/>
            <person name="Glockner F.O."/>
            <person name="Harder J."/>
        </authorList>
    </citation>
    <scope>NUCLEOTIDE SEQUENCE [LARGE SCALE GENOMIC DNA]</scope>
    <source>
        <strain evidence="1 2">SWK14</strain>
    </source>
</reference>
<accession>L7CB00</accession>
<organism evidence="1 2">
    <name type="scientific">Rhodopirellula baltica SWK14</name>
    <dbReference type="NCBI Taxonomy" id="993516"/>
    <lineage>
        <taxon>Bacteria</taxon>
        <taxon>Pseudomonadati</taxon>
        <taxon>Planctomycetota</taxon>
        <taxon>Planctomycetia</taxon>
        <taxon>Pirellulales</taxon>
        <taxon>Pirellulaceae</taxon>
        <taxon>Rhodopirellula</taxon>
    </lineage>
</organism>
<dbReference type="EMBL" id="AMWG01000132">
    <property type="protein sequence ID" value="ELP31203.1"/>
    <property type="molecule type" value="Genomic_DNA"/>
</dbReference>